<evidence type="ECO:0000313" key="1">
    <source>
        <dbReference type="EMBL" id="KRM60840.1"/>
    </source>
</evidence>
<gene>
    <name evidence="1" type="ORF">FC26_GL000323</name>
</gene>
<dbReference type="PATRIC" id="fig|1423813.3.peg.331"/>
<comment type="caution">
    <text evidence="1">The sequence shown here is derived from an EMBL/GenBank/DDBJ whole genome shotgun (WGS) entry which is preliminary data.</text>
</comment>
<accession>A0A0R2A181</accession>
<name>A0A0R2A181_9LACO</name>
<keyword evidence="2" id="KW-1185">Reference proteome</keyword>
<reference evidence="1 2" key="1">
    <citation type="journal article" date="2015" name="Genome Announc.">
        <title>Expanding the biotechnology potential of lactobacilli through comparative genomics of 213 strains and associated genera.</title>
        <authorList>
            <person name="Sun Z."/>
            <person name="Harris H.M."/>
            <person name="McCann A."/>
            <person name="Guo C."/>
            <person name="Argimon S."/>
            <person name="Zhang W."/>
            <person name="Yang X."/>
            <person name="Jeffery I.B."/>
            <person name="Cooney J.C."/>
            <person name="Kagawa T.F."/>
            <person name="Liu W."/>
            <person name="Song Y."/>
            <person name="Salvetti E."/>
            <person name="Wrobel A."/>
            <person name="Rasinkangas P."/>
            <person name="Parkhill J."/>
            <person name="Rea M.C."/>
            <person name="O'Sullivan O."/>
            <person name="Ritari J."/>
            <person name="Douillard F.P."/>
            <person name="Paul Ross R."/>
            <person name="Yang R."/>
            <person name="Briner A.E."/>
            <person name="Felis G.E."/>
            <person name="de Vos W.M."/>
            <person name="Barrangou R."/>
            <person name="Klaenhammer T.R."/>
            <person name="Caufield P.W."/>
            <person name="Cui Y."/>
            <person name="Zhang H."/>
            <person name="O'Toole P.W."/>
        </authorList>
    </citation>
    <scope>NUCLEOTIDE SEQUENCE [LARGE SCALE GENOMIC DNA]</scope>
    <source>
        <strain evidence="1 2">DSM 20634</strain>
    </source>
</reference>
<protein>
    <submittedName>
        <fullName evidence="1">Uncharacterized protein</fullName>
    </submittedName>
</protein>
<organism evidence="1 2">
    <name type="scientific">Paucilactobacillus vaccinostercus DSM 20634</name>
    <dbReference type="NCBI Taxonomy" id="1423813"/>
    <lineage>
        <taxon>Bacteria</taxon>
        <taxon>Bacillati</taxon>
        <taxon>Bacillota</taxon>
        <taxon>Bacilli</taxon>
        <taxon>Lactobacillales</taxon>
        <taxon>Lactobacillaceae</taxon>
        <taxon>Paucilactobacillus</taxon>
    </lineage>
</organism>
<dbReference type="AlphaFoldDB" id="A0A0R2A181"/>
<proteinExistence type="predicted"/>
<dbReference type="RefSeq" id="WP_057780115.1">
    <property type="nucleotide sequence ID" value="NZ_AYYY01000061.1"/>
</dbReference>
<dbReference type="EMBL" id="AYYY01000061">
    <property type="protein sequence ID" value="KRM60840.1"/>
    <property type="molecule type" value="Genomic_DNA"/>
</dbReference>
<dbReference type="Proteomes" id="UP000051733">
    <property type="component" value="Unassembled WGS sequence"/>
</dbReference>
<evidence type="ECO:0000313" key="2">
    <source>
        <dbReference type="Proteomes" id="UP000051733"/>
    </source>
</evidence>
<sequence length="63" mass="7331">MEYEYFNREGEMLKHETLAEALQDKDLYRVDATNSVGTHEYLNTGAGWKDARDLNGWSYAQDI</sequence>
<dbReference type="OrthoDB" id="8670144at2"/>